<accession>A0A9W7B365</accession>
<dbReference type="AlphaFoldDB" id="A0A9W7B365"/>
<reference evidence="2" key="1">
    <citation type="journal article" date="2023" name="Commun. Biol.">
        <title>Genome analysis of Parmales, the sister group of diatoms, reveals the evolutionary specialization of diatoms from phago-mixotrophs to photoautotrophs.</title>
        <authorList>
            <person name="Ban H."/>
            <person name="Sato S."/>
            <person name="Yoshikawa S."/>
            <person name="Yamada K."/>
            <person name="Nakamura Y."/>
            <person name="Ichinomiya M."/>
            <person name="Sato N."/>
            <person name="Blanc-Mathieu R."/>
            <person name="Endo H."/>
            <person name="Kuwata A."/>
            <person name="Ogata H."/>
        </authorList>
    </citation>
    <scope>NUCLEOTIDE SEQUENCE [LARGE SCALE GENOMIC DNA]</scope>
</reference>
<dbReference type="Proteomes" id="UP001162640">
    <property type="component" value="Unassembled WGS sequence"/>
</dbReference>
<sequence length="85" mass="9941">MSGWSFIAAYHSSTIVPTLCCDLIKACGWSIELILRDVSNFSCARRLFAMFFCTSLRFIFQIWYRRSSMYTKSSRFSLNIRIICT</sequence>
<protein>
    <submittedName>
        <fullName evidence="1">Uncharacterized protein</fullName>
    </submittedName>
</protein>
<evidence type="ECO:0000313" key="1">
    <source>
        <dbReference type="EMBL" id="GMH83111.1"/>
    </source>
</evidence>
<gene>
    <name evidence="1" type="ORF">TL16_g09488</name>
</gene>
<proteinExistence type="predicted"/>
<name>A0A9W7B365_9STRA</name>
<dbReference type="EMBL" id="BLQM01000323">
    <property type="protein sequence ID" value="GMH83111.1"/>
    <property type="molecule type" value="Genomic_DNA"/>
</dbReference>
<comment type="caution">
    <text evidence="1">The sequence shown here is derived from an EMBL/GenBank/DDBJ whole genome shotgun (WGS) entry which is preliminary data.</text>
</comment>
<evidence type="ECO:0000313" key="2">
    <source>
        <dbReference type="Proteomes" id="UP001162640"/>
    </source>
</evidence>
<organism evidence="1 2">
    <name type="scientific">Triparma laevis f. inornata</name>
    <dbReference type="NCBI Taxonomy" id="1714386"/>
    <lineage>
        <taxon>Eukaryota</taxon>
        <taxon>Sar</taxon>
        <taxon>Stramenopiles</taxon>
        <taxon>Ochrophyta</taxon>
        <taxon>Bolidophyceae</taxon>
        <taxon>Parmales</taxon>
        <taxon>Triparmaceae</taxon>
        <taxon>Triparma</taxon>
    </lineage>
</organism>